<evidence type="ECO:0000313" key="2">
    <source>
        <dbReference type="Proteomes" id="UP000617734"/>
    </source>
</evidence>
<accession>A0A919FCX7</accession>
<sequence>MRPGIGRASRPVRRVRDLGLSEDATDRAGRAVPARANARYRLTHKGQHRSAGVVDLLVAATAVHDDMTALHVDRDVAALARMVTDLRERDIRDPPA</sequence>
<comment type="caution">
    <text evidence="1">The sequence shown here is derived from an EMBL/GenBank/DDBJ whole genome shotgun (WGS) entry which is preliminary data.</text>
</comment>
<gene>
    <name evidence="1" type="ORF">GCM10018781_08290</name>
</gene>
<reference evidence="1" key="1">
    <citation type="journal article" date="2014" name="Int. J. Syst. Evol. Microbiol.">
        <title>Complete genome sequence of Corynebacterium casei LMG S-19264T (=DSM 44701T), isolated from a smear-ripened cheese.</title>
        <authorList>
            <consortium name="US DOE Joint Genome Institute (JGI-PGF)"/>
            <person name="Walter F."/>
            <person name="Albersmeier A."/>
            <person name="Kalinowski J."/>
            <person name="Ruckert C."/>
        </authorList>
    </citation>
    <scope>NUCLEOTIDE SEQUENCE</scope>
    <source>
        <strain evidence="1">JCM 4646</strain>
    </source>
</reference>
<protein>
    <submittedName>
        <fullName evidence="1">Uncharacterized protein</fullName>
    </submittedName>
</protein>
<proteinExistence type="predicted"/>
<dbReference type="Gene3D" id="3.40.50.1010">
    <property type="entry name" value="5'-nuclease"/>
    <property type="match status" value="1"/>
</dbReference>
<name>A0A919FCX7_9ACTN</name>
<reference evidence="1" key="2">
    <citation type="submission" date="2020-09" db="EMBL/GenBank/DDBJ databases">
        <authorList>
            <person name="Sun Q."/>
            <person name="Ohkuma M."/>
        </authorList>
    </citation>
    <scope>NUCLEOTIDE SEQUENCE</scope>
    <source>
        <strain evidence="1">JCM 4646</strain>
    </source>
</reference>
<dbReference type="EMBL" id="BNBO01000003">
    <property type="protein sequence ID" value="GHH61621.1"/>
    <property type="molecule type" value="Genomic_DNA"/>
</dbReference>
<organism evidence="1 2">
    <name type="scientific">Kitasatospora indigofera</name>
    <dbReference type="NCBI Taxonomy" id="67307"/>
    <lineage>
        <taxon>Bacteria</taxon>
        <taxon>Bacillati</taxon>
        <taxon>Actinomycetota</taxon>
        <taxon>Actinomycetes</taxon>
        <taxon>Kitasatosporales</taxon>
        <taxon>Streptomycetaceae</taxon>
        <taxon>Kitasatospora</taxon>
    </lineage>
</organism>
<dbReference type="Proteomes" id="UP000617734">
    <property type="component" value="Unassembled WGS sequence"/>
</dbReference>
<evidence type="ECO:0000313" key="1">
    <source>
        <dbReference type="EMBL" id="GHH61621.1"/>
    </source>
</evidence>
<dbReference type="AlphaFoldDB" id="A0A919FCX7"/>
<keyword evidence="2" id="KW-1185">Reference proteome</keyword>